<dbReference type="PANTHER" id="PTHR46230:SF7">
    <property type="entry name" value="BOLA-LIKE PROTEIN 1"/>
    <property type="match status" value="1"/>
</dbReference>
<evidence type="ECO:0000256" key="1">
    <source>
        <dbReference type="RuleBase" id="RU003860"/>
    </source>
</evidence>
<dbReference type="RefSeq" id="WP_309391598.1">
    <property type="nucleotide sequence ID" value="NZ_JADBEO010000019.1"/>
</dbReference>
<evidence type="ECO:0000313" key="3">
    <source>
        <dbReference type="Proteomes" id="UP001181622"/>
    </source>
</evidence>
<gene>
    <name evidence="2" type="ORF">IHQ68_10545</name>
</gene>
<protein>
    <submittedName>
        <fullName evidence="2">BolA family transcriptional regulator</fullName>
    </submittedName>
</protein>
<sequence length="92" mass="10016">MGVRARIETALTEALKPERLEVIDESHLHAGHAGARPEGETHFRVRIVSGAFSGLSRVDRHRRVNQLLAGELSGPVHALAIDARSPEEPGRP</sequence>
<name>A0ABU1DG31_9HYPH</name>
<dbReference type="Proteomes" id="UP001181622">
    <property type="component" value="Unassembled WGS sequence"/>
</dbReference>
<comment type="similarity">
    <text evidence="1">Belongs to the BolA/IbaG family.</text>
</comment>
<accession>A0ABU1DG31</accession>
<dbReference type="EMBL" id="JADBEO010000019">
    <property type="protein sequence ID" value="MDR4307057.1"/>
    <property type="molecule type" value="Genomic_DNA"/>
</dbReference>
<dbReference type="InterPro" id="IPR002634">
    <property type="entry name" value="BolA"/>
</dbReference>
<comment type="caution">
    <text evidence="2">The sequence shown here is derived from an EMBL/GenBank/DDBJ whole genome shotgun (WGS) entry which is preliminary data.</text>
</comment>
<dbReference type="Gene3D" id="3.30.300.90">
    <property type="entry name" value="BolA-like"/>
    <property type="match status" value="1"/>
</dbReference>
<reference evidence="2" key="1">
    <citation type="submission" date="2020-10" db="EMBL/GenBank/DDBJ databases">
        <authorList>
            <person name="Abbas A."/>
            <person name="Razzaq R."/>
            <person name="Waqas M."/>
            <person name="Abbas N."/>
            <person name="Nielsen T.K."/>
            <person name="Hansen L.H."/>
            <person name="Hussain S."/>
            <person name="Shahid M."/>
        </authorList>
    </citation>
    <scope>NUCLEOTIDE SEQUENCE</scope>
    <source>
        <strain evidence="2">S14</strain>
    </source>
</reference>
<evidence type="ECO:0000313" key="2">
    <source>
        <dbReference type="EMBL" id="MDR4307057.1"/>
    </source>
</evidence>
<dbReference type="SUPFAM" id="SSF82657">
    <property type="entry name" value="BolA-like"/>
    <property type="match status" value="1"/>
</dbReference>
<keyword evidence="3" id="KW-1185">Reference proteome</keyword>
<organism evidence="2 3">
    <name type="scientific">Chelatococcus sambhunathii</name>
    <dbReference type="NCBI Taxonomy" id="363953"/>
    <lineage>
        <taxon>Bacteria</taxon>
        <taxon>Pseudomonadati</taxon>
        <taxon>Pseudomonadota</taxon>
        <taxon>Alphaproteobacteria</taxon>
        <taxon>Hyphomicrobiales</taxon>
        <taxon>Chelatococcaceae</taxon>
        <taxon>Chelatococcus</taxon>
    </lineage>
</organism>
<proteinExistence type="inferred from homology"/>
<dbReference type="InterPro" id="IPR036065">
    <property type="entry name" value="BolA-like_sf"/>
</dbReference>
<dbReference type="PANTHER" id="PTHR46230">
    <property type="match status" value="1"/>
</dbReference>
<dbReference type="PIRSF" id="PIRSF003113">
    <property type="entry name" value="BolA"/>
    <property type="match status" value="1"/>
</dbReference>
<dbReference type="Pfam" id="PF01722">
    <property type="entry name" value="BolA"/>
    <property type="match status" value="1"/>
</dbReference>